<dbReference type="InterPro" id="IPR011042">
    <property type="entry name" value="6-blade_b-propeller_TolB-like"/>
</dbReference>
<dbReference type="SUPFAM" id="SSF101898">
    <property type="entry name" value="NHL repeat"/>
    <property type="match status" value="2"/>
</dbReference>
<sequence length="1280" mass="133546">MKRALNIIVFLLHVIGISDIYAQSPVISYPSPQSYMVGTAISPLVPENTGGAVPPNIFADVTTFAGNGTTGKANGPRTQASFNAPHDIKIDAAGNLYIADAGNNLIRKITPDGIVSTVAGTGIAGFADGPVATATFNTPKGITVDKNGNIFVADTKNHLIRKIDVNGIVSTLAGNPGVSGASNSHGSFATFNLPTGIAASDIGWLFVADYGNQMVRLVAPDGNVSTLAGNGTKSWIDGKGDAATFISPNAITVGSDGIIYMADNSHIRTIDIDGNVITIAGSFFNGNYDGTGKASRFDIPAGIVRDGAGVLFIGDQNNNYIRRMDPVGAVNTIAGSTRGSTNGVGTAATFNAPAGVAIDAEGNLYIADEGNNLIRKVVTTGYSISPELPPGLIFDSKTGIISGTPTATIQANNYSITAYNTAGRSVTTVSIEVRSANLLSQKITFGPLPNKTTGDLDFDPGATTSNPTIPITYTSSDLSVASIANGKIHIVGAGIVTITAIQMGNINYKEAEPASQQLTVIQGPDLKKPGVTPKPGPLTLPLDQFGSYTIKLDDIATITPGENTPPLSIKIKPAIVDCSNLGLQTIKVSAGYGPDPADPLNSEFNYPSGLSYDALTGNIYISDLGNFRVRKFSPEGRVTTLAGNGIIGSSDGTSLNASFSRDLLSLANDDSGNTFVCDVLNMLVRKITPDGLVSTFATNALKAANSGSFFVVQSIAIDRFNNIFVADKSRILKVTPDGKTVTVFAGNSLQKNVDGVGVAAGFSGIFGLAFDKNGNLLVSTSDNDYANTIRKITPLGVVTTVFQTTASALRFSSLVVDSNGNIFVASASHKIYKVTANGDFSIFAGNTSGYADGKGAAAKFNNPIGITIDGNDNLYIADTDNQLIRMITPQGIVTTIAGNHQAGFFDNAAESNATTKEVHVNIISPVKFISTYSDVSIPVAAACPATLPDYTKDAAASSTCANNIQFMQSPAAGTMLATDQPVNVTLTATDNLNQTATATFSVTAILVKPPSVKITQQSGSLCEGSPVTYIAESENAGKTPTYQWKINGVNRYSGGPSFLVTSINNGDKISCIVTNNDACTPVASTPSNIITANAAANISASLQITSSVSQAICPGVEVTFTAIPANLQSTTAASFQWKVNGQNVGTNNAEFTTNRLASGDLVTCVMTVSEKCIANPVTPSNIITVNVRSDLECAIKINNTFTPNGDGVNDYWEIPELSNYPNCDFYIYNRYGKVVYHSIGYTKAWDGNYKGKLLTAGTYYYVINLKNGGTPLSGPLTILR</sequence>
<dbReference type="NCBIfam" id="TIGR04131">
    <property type="entry name" value="Bac_Flav_CTERM"/>
    <property type="match status" value="1"/>
</dbReference>
<dbReference type="SUPFAM" id="SSF49373">
    <property type="entry name" value="Invasin/intimin cell-adhesion fragments"/>
    <property type="match status" value="1"/>
</dbReference>
<protein>
    <submittedName>
        <fullName evidence="4">Gliding motility-associated C-terminal domain-containing protein</fullName>
    </submittedName>
</protein>
<feature type="repeat" description="NHL" evidence="2">
    <location>
        <begin position="603"/>
        <end position="635"/>
    </location>
</feature>
<evidence type="ECO:0000256" key="2">
    <source>
        <dbReference type="PROSITE-ProRule" id="PRU00504"/>
    </source>
</evidence>
<accession>A0A934PVK2</accession>
<dbReference type="InterPro" id="IPR001258">
    <property type="entry name" value="NHL_repeat"/>
</dbReference>
<evidence type="ECO:0000313" key="4">
    <source>
        <dbReference type="EMBL" id="MBK0379895.1"/>
    </source>
</evidence>
<dbReference type="PROSITE" id="PS50835">
    <property type="entry name" value="IG_LIKE"/>
    <property type="match status" value="1"/>
</dbReference>
<name>A0A934PVK2_9SPHI</name>
<keyword evidence="5" id="KW-1185">Reference proteome</keyword>
<dbReference type="Pfam" id="PF01436">
    <property type="entry name" value="NHL"/>
    <property type="match status" value="1"/>
</dbReference>
<comment type="caution">
    <text evidence="4">The sequence shown here is derived from an EMBL/GenBank/DDBJ whole genome shotgun (WGS) entry which is preliminary data.</text>
</comment>
<dbReference type="PANTHER" id="PTHR13833:SF71">
    <property type="entry name" value="NHL DOMAIN-CONTAINING PROTEIN"/>
    <property type="match status" value="1"/>
</dbReference>
<dbReference type="Pfam" id="PF25021">
    <property type="entry name" value="TEN_NHL"/>
    <property type="match status" value="1"/>
</dbReference>
<dbReference type="Gene3D" id="2.60.40.10">
    <property type="entry name" value="Immunoglobulins"/>
    <property type="match status" value="1"/>
</dbReference>
<dbReference type="AlphaFoldDB" id="A0A934PVK2"/>
<dbReference type="Gene3D" id="2.120.10.30">
    <property type="entry name" value="TolB, C-terminal domain"/>
    <property type="match status" value="7"/>
</dbReference>
<dbReference type="RefSeq" id="WP_200066436.1">
    <property type="nucleotide sequence ID" value="NZ_JAEHFW010000002.1"/>
</dbReference>
<evidence type="ECO:0000259" key="3">
    <source>
        <dbReference type="PROSITE" id="PS50835"/>
    </source>
</evidence>
<dbReference type="InterPro" id="IPR007110">
    <property type="entry name" value="Ig-like_dom"/>
</dbReference>
<dbReference type="GO" id="GO:0016020">
    <property type="term" value="C:membrane"/>
    <property type="evidence" value="ECO:0007669"/>
    <property type="project" value="InterPro"/>
</dbReference>
<dbReference type="Pfam" id="PF13585">
    <property type="entry name" value="CHU_C"/>
    <property type="match status" value="1"/>
</dbReference>
<feature type="domain" description="Ig-like" evidence="3">
    <location>
        <begin position="1010"/>
        <end position="1091"/>
    </location>
</feature>
<dbReference type="Gene3D" id="2.60.40.1080">
    <property type="match status" value="1"/>
</dbReference>
<evidence type="ECO:0000313" key="5">
    <source>
        <dbReference type="Proteomes" id="UP000613193"/>
    </source>
</evidence>
<dbReference type="InterPro" id="IPR026341">
    <property type="entry name" value="T9SS_type_B"/>
</dbReference>
<dbReference type="Proteomes" id="UP000613193">
    <property type="component" value="Unassembled WGS sequence"/>
</dbReference>
<keyword evidence="1" id="KW-0677">Repeat</keyword>
<reference evidence="4" key="1">
    <citation type="submission" date="2020-12" db="EMBL/GenBank/DDBJ databases">
        <title>Bacterial novel species Mucilaginibacter sp. SD-g isolated from soil.</title>
        <authorList>
            <person name="Jung H.-Y."/>
        </authorList>
    </citation>
    <scope>NUCLEOTIDE SEQUENCE</scope>
    <source>
        <strain evidence="4">SD-g</strain>
    </source>
</reference>
<organism evidence="4 5">
    <name type="scientific">Mucilaginibacter segetis</name>
    <dbReference type="NCBI Taxonomy" id="2793071"/>
    <lineage>
        <taxon>Bacteria</taxon>
        <taxon>Pseudomonadati</taxon>
        <taxon>Bacteroidota</taxon>
        <taxon>Sphingobacteriia</taxon>
        <taxon>Sphingobacteriales</taxon>
        <taxon>Sphingobacteriaceae</taxon>
        <taxon>Mucilaginibacter</taxon>
    </lineage>
</organism>
<dbReference type="InterPro" id="IPR015919">
    <property type="entry name" value="Cadherin-like_sf"/>
</dbReference>
<dbReference type="PROSITE" id="PS51125">
    <property type="entry name" value="NHL"/>
    <property type="match status" value="2"/>
</dbReference>
<dbReference type="EMBL" id="JAEHFW010000002">
    <property type="protein sequence ID" value="MBK0379895.1"/>
    <property type="molecule type" value="Genomic_DNA"/>
</dbReference>
<dbReference type="SUPFAM" id="SSF49313">
    <property type="entry name" value="Cadherin-like"/>
    <property type="match status" value="1"/>
</dbReference>
<dbReference type="InterPro" id="IPR008964">
    <property type="entry name" value="Invasin/intimin_cell_adhesion"/>
</dbReference>
<dbReference type="InterPro" id="IPR056822">
    <property type="entry name" value="TEN_NHL"/>
</dbReference>
<dbReference type="InterPro" id="IPR013783">
    <property type="entry name" value="Ig-like_fold"/>
</dbReference>
<dbReference type="PANTHER" id="PTHR13833">
    <property type="match status" value="1"/>
</dbReference>
<evidence type="ECO:0000256" key="1">
    <source>
        <dbReference type="ARBA" id="ARBA00022737"/>
    </source>
</evidence>
<gene>
    <name evidence="4" type="ORF">I5M19_11280</name>
</gene>
<dbReference type="GO" id="GO:0005509">
    <property type="term" value="F:calcium ion binding"/>
    <property type="evidence" value="ECO:0007669"/>
    <property type="project" value="InterPro"/>
</dbReference>
<feature type="repeat" description="NHL" evidence="2">
    <location>
        <begin position="136"/>
        <end position="166"/>
    </location>
</feature>
<dbReference type="CDD" id="cd14953">
    <property type="entry name" value="NHL_like_1"/>
    <property type="match status" value="1"/>
</dbReference>
<dbReference type="Pfam" id="PF05345">
    <property type="entry name" value="He_PIG"/>
    <property type="match status" value="1"/>
</dbReference>
<proteinExistence type="predicted"/>